<dbReference type="Pfam" id="PF00550">
    <property type="entry name" value="PP-binding"/>
    <property type="match status" value="2"/>
</dbReference>
<dbReference type="InterPro" id="IPR014031">
    <property type="entry name" value="Ketoacyl_synth_C"/>
</dbReference>
<dbReference type="Pfam" id="PF00975">
    <property type="entry name" value="Thioesterase"/>
    <property type="match status" value="1"/>
</dbReference>
<dbReference type="Gene3D" id="3.40.366.10">
    <property type="entry name" value="Malonyl-Coenzyme A Acyl Carrier Protein, domain 2"/>
    <property type="match status" value="2"/>
</dbReference>
<dbReference type="PRINTS" id="PR01483">
    <property type="entry name" value="FASYNTHASE"/>
</dbReference>
<evidence type="ECO:0000256" key="6">
    <source>
        <dbReference type="ARBA" id="ARBA00023002"/>
    </source>
</evidence>
<dbReference type="SUPFAM" id="SSF53901">
    <property type="entry name" value="Thiolase-like"/>
    <property type="match status" value="1"/>
</dbReference>
<dbReference type="InterPro" id="IPR020806">
    <property type="entry name" value="PKS_PP-bd"/>
</dbReference>
<dbReference type="Gene3D" id="3.30.1120.100">
    <property type="match status" value="1"/>
</dbReference>
<dbReference type="InterPro" id="IPR016039">
    <property type="entry name" value="Thiolase-like"/>
</dbReference>
<feature type="compositionally biased region" description="Acidic residues" evidence="8">
    <location>
        <begin position="3491"/>
        <end position="3507"/>
    </location>
</feature>
<feature type="region of interest" description="Disordered" evidence="8">
    <location>
        <begin position="1226"/>
        <end position="1245"/>
    </location>
</feature>
<dbReference type="InterPro" id="IPR020841">
    <property type="entry name" value="PKS_Beta-ketoAc_synthase_dom"/>
</dbReference>
<dbReference type="Gene3D" id="3.30.70.3290">
    <property type="match status" value="1"/>
</dbReference>
<dbReference type="InterPro" id="IPR009081">
    <property type="entry name" value="PP-bd_ACP"/>
</dbReference>
<evidence type="ECO:0000256" key="7">
    <source>
        <dbReference type="PROSITE-ProRule" id="PRU01363"/>
    </source>
</evidence>
<feature type="active site" description="Proton donor; for dehydratase activity" evidence="7">
    <location>
        <position position="3069"/>
    </location>
</feature>
<accession>A0ABQ9NN11</accession>
<dbReference type="InterPro" id="IPR014030">
    <property type="entry name" value="Ketoacyl_synth_N"/>
</dbReference>
<dbReference type="InterPro" id="IPR029069">
    <property type="entry name" value="HotDog_dom_sf"/>
</dbReference>
<keyword evidence="3" id="KW-0808">Transferase</keyword>
<evidence type="ECO:0000256" key="3">
    <source>
        <dbReference type="ARBA" id="ARBA00022679"/>
    </source>
</evidence>
<gene>
    <name evidence="12" type="ORF">H2201_006910</name>
</gene>
<feature type="compositionally biased region" description="Low complexity" evidence="8">
    <location>
        <begin position="3480"/>
        <end position="3490"/>
    </location>
</feature>
<dbReference type="InterPro" id="IPR029058">
    <property type="entry name" value="AB_hydrolase_fold"/>
</dbReference>
<dbReference type="InterPro" id="IPR042104">
    <property type="entry name" value="PKS_dehydratase_sf"/>
</dbReference>
<proteinExistence type="predicted"/>
<evidence type="ECO:0000259" key="9">
    <source>
        <dbReference type="PROSITE" id="PS50075"/>
    </source>
</evidence>
<dbReference type="PANTHER" id="PTHR10982">
    <property type="entry name" value="MALONYL COA-ACYL CARRIER PROTEIN TRANSACYLASE"/>
    <property type="match status" value="1"/>
</dbReference>
<evidence type="ECO:0000256" key="2">
    <source>
        <dbReference type="ARBA" id="ARBA00022553"/>
    </source>
</evidence>
<dbReference type="SUPFAM" id="SSF52151">
    <property type="entry name" value="FabD/lysophospholipase-like"/>
    <property type="match status" value="3"/>
</dbReference>
<dbReference type="SMART" id="SM00827">
    <property type="entry name" value="PKS_AT"/>
    <property type="match status" value="1"/>
</dbReference>
<dbReference type="InterPro" id="IPR050830">
    <property type="entry name" value="Fungal_FAS"/>
</dbReference>
<dbReference type="Gene3D" id="1.10.1200.10">
    <property type="entry name" value="ACP-like"/>
    <property type="match status" value="2"/>
</dbReference>
<dbReference type="CDD" id="cd03447">
    <property type="entry name" value="FAS_MaoC"/>
    <property type="match status" value="1"/>
</dbReference>
<dbReference type="Pfam" id="PF13452">
    <property type="entry name" value="FAS1_DH_region"/>
    <property type="match status" value="1"/>
</dbReference>
<dbReference type="PANTHER" id="PTHR10982:SF21">
    <property type="entry name" value="FATTY ACID SYNTHASE SUBUNIT BETA"/>
    <property type="match status" value="1"/>
</dbReference>
<dbReference type="InterPro" id="IPR016035">
    <property type="entry name" value="Acyl_Trfase/lysoPLipase"/>
</dbReference>
<keyword evidence="5" id="KW-0521">NADP</keyword>
<dbReference type="Gene3D" id="3.10.129.110">
    <property type="entry name" value="Polyketide synthase dehydratase"/>
    <property type="match status" value="1"/>
</dbReference>
<dbReference type="Pfam" id="PF00109">
    <property type="entry name" value="ketoacyl-synt"/>
    <property type="match status" value="1"/>
</dbReference>
<sequence length="3774" mass="414519">MEISFWIGYESHHETPASSLSAAAAKDSVDNGEGKPAPMLSIAGLDQPSVESLIRQTPLQDRVYLALVNSPEKMVVAGPPNTLRGLSLRIRKLKASEGLDQTRILFNKRKPVVEHQFLPISAAFHTPYMSGAVVRVLDALKSRSFTGHDLGIAVYHTRTGENLQQHGSRDLMETLVRAIMIEMVDWPRVHQSLDASHLLDFGPGRVSSLVHELTEGTGLCIIQMTENSLPSRHIRPGTALYASNMPPTPPNWGDLYRPKLVKDYKGNITIDTKMSRLLGVPPVMVAGMTPTTVPWDFVAAVMRAGYHVELAGGGYSREKDFEDAIRKLAATLPVNRGITCNLIYANPRAIAWQIPLLRRLARDGIRIDGLTIGAGVPSAEVVKEYITTMGLKVISFKPGSYDSLQQTIAIARQHPDFPIGLQWTGGRAGGHHSFEDFHTSILKSYGRIRQCPNIVLIAGSGFGGASDTLPYLTGEWSRSLGYPLMPFDGVLLGSRMMVAKEAHTSPQAKRLILQAPGVDDSEWHNSYDKPTGGIVTVNSEMGQPIHKLATLGVMLWKDLDQRIFSIRDRFERLNALRKNRKEIIARLNSDFAKPWFAVNSDGEDVEIEDMTYLEVLRRLVELMYVRHQQRWIDSSYRRLMLDFIRRVQERLTPISDCQVEDLSDPSELVVDLLRCYPSAETELLYPEDVSFFIGLLQRPGQKPPNFVPRLDENFETWFKKDSLWQAEDVDAVIDQDVQRVCIIHGPVAARYSTAFDEPAKVILDGISDAHIEMLHRKFYSEQGAVPNEVGDQLTPAMSLPNLDNVFITDQDMQRKYELGWRGVLPEQNLLVLHVTGHSRGCIQACLSDDRICRGPQLLQNPVRGAFKPRHGDVVVVKYGKGKQVHTVTLATSSRIDAPAREVLTMSTTDGKNVTVRLSAPGPGGVESITIDFVFVFIPEARECRLHEDISRRSEKIKEFYADLWIGGLPESLKDAGVNSEFSGDTVTLSQKMVTEFTNVLRTSDSDPGGICSSKRFVPLDLCIVVAWTALIKPLLISVIDGDLLRLLHRSNSFEYYPGVRPLKIGDVLHTSSRIQALTLQATGKLVEVVAEIKRDSESAVKVTSVFFIQGQFSDQEKTFRSTQEPEVIVQVRSNVLQALMLSRKWLTMNEPTQSLIGRTFLFKVTTHTTYNEKGQIDALQIAGQVFIVTQEDASRCVGRIYFEGETCNGNPVMDFLTRHGSSKHQRQLLESPGWSDEPPSSIRLPKRSESYSKVSKDINPIHVCPVFAAFAGYPQTVIHGMYTSAAVRRVVEKMVGDADCARFRRYSASFEGMVLPSDVLKVDLQHVAMIDGRMVLRIQAYNDKTGDRVLEAEAEIEQKPTAYLFCGQGSQEKGMDLYGFSLIDIVRNDPKTLTVHFGGKRGQQIRANYLAMASEALPPDNEEAVRPILKGLTPTSTSYTFTDERGLLSSTQFCQPALALMEMAEFEHLRSKRMVQEQSVFAGHSLGEYAALGACTSFMPTEDLLSLIFYRGLRMQNAVRRDETGRTGFSMVAVDPSRIGKGFEQEAFETLTKLISLETRLLLEVVNHNVKQQQYVCAGDLRALWLLEELLQMIRRYIPASRLHANTIELERGRATIPLKGIEVPFHSTFLRSEIDNYRRYLKRKMLEENIDPDQLVGRWIPNVIAVQTVLVAFRLGLCVVDMRDRIEAPSKNTSQEWSVVIFDLEPKAATNAISEFCQTNVLPQTMQPWITATAAKATTISGPPSILKKMLESSRFATFKSRSIPIFVPSHASHLFSIDDVKAILETTPSSDWTGYTAKIPVISSANGKLAWVGNFRALMERALSECLLEPLRWDKIEEELPQLLQSRGTDNIVINPIATTAEKALSVSLKGSVSVEIDLGVASNINLCHRPASGKTKLAIVGMSGRFPESQSTEAFWDLLYQGLDVCKEVPLKRWNVATHVDPSGKAHNKGATRWGCWLDFTAEFDPRFFSISPKEAPQMDPAQRMALMSTYEAMERAGIVPDTTPSTQRNRIGVFHGVTSNDWMETNTAQDIDTYFITGGNRGFIPGRINFCFEFSGPSYTNDTACSSSLAAIHLACNSLLRGDCDVAVAGGTNMIFTPDGHAGLDKGFFLSRTGNCKAFDDKADGYCRAEGVGTIFIKRLEDALADNDPILAVILDAKTNHSAMSESMTRPHAGAQIDNMSAVLDTASCHPNTLSYIEMHGTGTQVGDAVEMESVLSVFAPTEASRGKDEPLHVGSAKANVGHGEGVSGVTSLIKVLLMMKHNTIPPHCGIKPGSKINHNYPDLGARNVHIAFEPKPWLRKSEDQPRRVLINNFSAAGGNTALLIEDAPVRKVSDVVDARTSHIVNVSGHVAKSLKKNLESLLHHITCEESNGLSLPQLSWTTTARRWHHLHRVSVSGSSIADIKARLHKAIETGTGMTRAKTKPNVLFAFTGQGSQYLGMGKQLFDAYPRFRADLQRFNQLAQSLGFPPFLHVYTSPEGDIDEFTPVVAQLAITCLQMALAALLVSFGVMPSAVVGHSLGEYAALNVSGVLSATDTIYLVGKRAELLQERCQRGTHAMLAVKASQAAIARLLVDKKYEVACINGPEDTVFSGSNEQITAVHRVIASSGLKSMQLKLPFAFHSAQVQPILEDLEVVASGAVFHKPSVPVLSPLVGSIVEDADVIGPSYIARHCRETVNIEKALLRAKELQSINDKTVILEVGSQPLLCGMAKATLGSQTAAFPTLQRNKDVWPNLTNVLGTLYEGGHDINWVEYHQPFKSSHKVLELPTYGWDLKEYWIPYVGDWCLHRHKIECNCADPVGSSERENDHKPVPTNIAANPEPAKAPVPTLGSTTTVHRVVEETTAPLGATLVVETDMSRADVSHVAQGHKVNEIPLCTPSVFADIASVVGKYSMDRLRASHRGAIDGIVDVSDLVIEKALIPHGKGPQLLRTTLTMQWPPKAAATTRSAKCEFCTVNAEGKVETKHAWCTVRFVNKTQLQALQKKVPEYQAKINRLRDGVKTGQFVKYNRTSGYKLMRDVAHFHPDYKLLDNLILDESTLEAVSSMSFEGVKSSGIFAAHPAYVDAITQVGGFAMNASDACDLDKEVYVNHGWDSFQVYEPLAKDRIYETYVQMRKDPRGDLVHGDTIVLDGNTVVAFFKGLSLRVVPRRALRMVLQQSFDKGARQGGKPALAAATGSNGPARSTAPSAKAIDVAPKSKPHNTQPAAAVSELDAAAPAPEPLKAAAKPIETKPNTENSTVIAAMQIISEESGIAVEELTDDSEFTDIGIDSLSSMVIGSRLREELGLDLDANFSLFVDLPTVKQLKSFLGESAEQAEVLHATEDPEPTPAPVATSAHYEPAPVPVSVLAEAPAAVEKSEPPRAVAEAKAVVASSINAGLPKAVVDEAKAVVAASTNANLVAAMQIISEESGVALEDLTDETAFIDIGIDSLCSMVIGSRFREELGLDLDSEFSVFVDLPTVQALKQFFAGEAVSSSEESSLDSGGSSEDENAGDSTSESELDEVPPKLYPYCKPSTSVILQGIPKVAKKTLFLLPDGGGSSSSYVPIPRLKADIAVIGLNCPYARDPENMNCTHTAMIDSFCNEIRRRQPRGPYHLGGWSSGGAFAYVTAETLINQGEEVHSLIIIDAPVPQVMEKLPTSFYEHCNSVGLFANQPGGGAGAEPPPYLIPHFVAVVDVMLDYKVAPLKTKRMPKVGIIWASETVMDEKTAPKMKGMHFMVQKRQDFGPDGWDSVLPGAEFDIVKAEGANHFSLMQKQHIHLISELIERVVG</sequence>
<keyword evidence="6" id="KW-0560">Oxidoreductase</keyword>
<dbReference type="SUPFAM" id="SSF51412">
    <property type="entry name" value="Inosine monophosphate dehydrogenase (IMPDH)"/>
    <property type="match status" value="1"/>
</dbReference>
<dbReference type="InterPro" id="IPR049900">
    <property type="entry name" value="PKS_mFAS_DH"/>
</dbReference>
<dbReference type="InterPro" id="IPR013785">
    <property type="entry name" value="Aldolase_TIM"/>
</dbReference>
<keyword evidence="2" id="KW-0597">Phosphoprotein</keyword>
<dbReference type="EMBL" id="JAPDRL010000065">
    <property type="protein sequence ID" value="KAJ9660488.1"/>
    <property type="molecule type" value="Genomic_DNA"/>
</dbReference>
<dbReference type="Gene3D" id="3.20.20.70">
    <property type="entry name" value="Aldolase class I"/>
    <property type="match status" value="1"/>
</dbReference>
<dbReference type="SMART" id="SM00823">
    <property type="entry name" value="PKS_PP"/>
    <property type="match status" value="2"/>
</dbReference>
<dbReference type="InterPro" id="IPR036736">
    <property type="entry name" value="ACP-like_sf"/>
</dbReference>
<dbReference type="InterPro" id="IPR001227">
    <property type="entry name" value="Ac_transferase_dom_sf"/>
</dbReference>
<dbReference type="SMART" id="SM00825">
    <property type="entry name" value="PKS_KS"/>
    <property type="match status" value="1"/>
</dbReference>
<reference evidence="12" key="1">
    <citation type="submission" date="2022-10" db="EMBL/GenBank/DDBJ databases">
        <title>Culturing micro-colonial fungi from biological soil crusts in the Mojave desert and describing Neophaeococcomyces mojavensis, and introducing the new genera and species Taxawa tesnikishii.</title>
        <authorList>
            <person name="Kurbessoian T."/>
            <person name="Stajich J.E."/>
        </authorList>
    </citation>
    <scope>NUCLEOTIDE SEQUENCE</scope>
    <source>
        <strain evidence="12">TK_1</strain>
    </source>
</reference>
<evidence type="ECO:0000313" key="12">
    <source>
        <dbReference type="EMBL" id="KAJ9660488.1"/>
    </source>
</evidence>
<dbReference type="Pfam" id="PF22235">
    <property type="entry name" value="FAS1_thioest_ins"/>
    <property type="match status" value="1"/>
</dbReference>
<dbReference type="Gene3D" id="3.30.70.3320">
    <property type="match status" value="1"/>
</dbReference>
<dbReference type="Pfam" id="PF08354">
    <property type="entry name" value="Fas1-AflB-like_hel"/>
    <property type="match status" value="1"/>
</dbReference>
<dbReference type="InterPro" id="IPR013565">
    <property type="entry name" value="Fas1/AflB-like_central"/>
</dbReference>
<dbReference type="InterPro" id="IPR030918">
    <property type="entry name" value="PT_fungal_PKS"/>
</dbReference>
<feature type="region of interest" description="C-terminal hotdog fold" evidence="7">
    <location>
        <begin position="3005"/>
        <end position="3157"/>
    </location>
</feature>
<dbReference type="Pfam" id="PF17951">
    <property type="entry name" value="FAS_meander"/>
    <property type="match status" value="1"/>
</dbReference>
<dbReference type="Pfam" id="PF16073">
    <property type="entry name" value="SAT"/>
    <property type="match status" value="1"/>
</dbReference>
<dbReference type="InterPro" id="IPR039569">
    <property type="entry name" value="FAS1-like_DH_region"/>
</dbReference>
<dbReference type="SUPFAM" id="SSF54637">
    <property type="entry name" value="Thioesterase/thiol ester dehydrase-isomerase"/>
    <property type="match status" value="2"/>
</dbReference>
<dbReference type="Pfam" id="PF02801">
    <property type="entry name" value="Ketoacyl-synt_C"/>
    <property type="match status" value="1"/>
</dbReference>
<dbReference type="InterPro" id="IPR049551">
    <property type="entry name" value="PKS_DH_C"/>
</dbReference>
<evidence type="ECO:0000259" key="10">
    <source>
        <dbReference type="PROSITE" id="PS52004"/>
    </source>
</evidence>
<feature type="active site" description="Proton acceptor; for dehydratase activity" evidence="7">
    <location>
        <position position="2873"/>
    </location>
</feature>
<comment type="caution">
    <text evidence="12">The sequence shown here is derived from an EMBL/GenBank/DDBJ whole genome shotgun (WGS) entry which is preliminary data.</text>
</comment>
<dbReference type="Gene3D" id="1.20.930.70">
    <property type="match status" value="1"/>
</dbReference>
<feature type="region of interest" description="Disordered" evidence="8">
    <location>
        <begin position="3168"/>
        <end position="3192"/>
    </location>
</feature>
<dbReference type="InterPro" id="IPR032088">
    <property type="entry name" value="SAT"/>
</dbReference>
<evidence type="ECO:0000256" key="4">
    <source>
        <dbReference type="ARBA" id="ARBA00022801"/>
    </source>
</evidence>
<protein>
    <submittedName>
        <fullName evidence="12">Uncharacterized protein</fullName>
    </submittedName>
</protein>
<dbReference type="SUPFAM" id="SSF53474">
    <property type="entry name" value="alpha/beta-Hydrolases"/>
    <property type="match status" value="1"/>
</dbReference>
<dbReference type="InterPro" id="IPR016036">
    <property type="entry name" value="Malonyl_transacylase_ACP-bd"/>
</dbReference>
<dbReference type="Gene3D" id="3.40.50.1820">
    <property type="entry name" value="alpha/beta hydrolase"/>
    <property type="match status" value="1"/>
</dbReference>
<dbReference type="Pfam" id="PF14765">
    <property type="entry name" value="PS-DH"/>
    <property type="match status" value="1"/>
</dbReference>
<feature type="region of interest" description="N-terminal hotdog fold" evidence="7">
    <location>
        <begin position="2841"/>
        <end position="2982"/>
    </location>
</feature>
<keyword evidence="13" id="KW-1185">Reference proteome</keyword>
<evidence type="ECO:0000256" key="5">
    <source>
        <dbReference type="ARBA" id="ARBA00022857"/>
    </source>
</evidence>
<feature type="domain" description="PKS/mFAS DH" evidence="11">
    <location>
        <begin position="2841"/>
        <end position="3157"/>
    </location>
</feature>
<dbReference type="PROSITE" id="PS52019">
    <property type="entry name" value="PKS_MFAS_DH"/>
    <property type="match status" value="1"/>
</dbReference>
<feature type="domain" description="Carrier" evidence="9">
    <location>
        <begin position="3397"/>
        <end position="3476"/>
    </location>
</feature>
<dbReference type="Pfam" id="PF00698">
    <property type="entry name" value="Acyl_transf_1"/>
    <property type="match status" value="2"/>
</dbReference>
<dbReference type="NCBIfam" id="TIGR04532">
    <property type="entry name" value="PT_fungal_PKS"/>
    <property type="match status" value="1"/>
</dbReference>
<feature type="region of interest" description="Disordered" evidence="8">
    <location>
        <begin position="2807"/>
        <end position="2833"/>
    </location>
</feature>
<dbReference type="Gene3D" id="6.10.60.10">
    <property type="match status" value="1"/>
</dbReference>
<feature type="domain" description="Ketosynthase family 3 (KS3)" evidence="10">
    <location>
        <begin position="1897"/>
        <end position="2331"/>
    </location>
</feature>
<dbReference type="Proteomes" id="UP001172684">
    <property type="component" value="Unassembled WGS sequence"/>
</dbReference>
<evidence type="ECO:0000259" key="11">
    <source>
        <dbReference type="PROSITE" id="PS52019"/>
    </source>
</evidence>
<keyword evidence="1" id="KW-0596">Phosphopantetheine</keyword>
<dbReference type="InterPro" id="IPR014043">
    <property type="entry name" value="Acyl_transferase_dom"/>
</dbReference>
<dbReference type="Pfam" id="PF01575">
    <property type="entry name" value="MaoC_dehydratas"/>
    <property type="match status" value="1"/>
</dbReference>
<evidence type="ECO:0000256" key="1">
    <source>
        <dbReference type="ARBA" id="ARBA00022450"/>
    </source>
</evidence>
<evidence type="ECO:0000256" key="8">
    <source>
        <dbReference type="SAM" id="MobiDB-lite"/>
    </source>
</evidence>
<dbReference type="InterPro" id="IPR003965">
    <property type="entry name" value="Fatty_acid_synthase"/>
</dbReference>
<evidence type="ECO:0000313" key="13">
    <source>
        <dbReference type="Proteomes" id="UP001172684"/>
    </source>
</evidence>
<name>A0ABQ9NN11_9PEZI</name>
<dbReference type="InterPro" id="IPR001031">
    <property type="entry name" value="Thioesterase"/>
</dbReference>
<organism evidence="12 13">
    <name type="scientific">Coniosporium apollinis</name>
    <dbReference type="NCBI Taxonomy" id="61459"/>
    <lineage>
        <taxon>Eukaryota</taxon>
        <taxon>Fungi</taxon>
        <taxon>Dikarya</taxon>
        <taxon>Ascomycota</taxon>
        <taxon>Pezizomycotina</taxon>
        <taxon>Dothideomycetes</taxon>
        <taxon>Dothideomycetes incertae sedis</taxon>
        <taxon>Coniosporium</taxon>
    </lineage>
</organism>
<dbReference type="Gene3D" id="3.30.70.3330">
    <property type="match status" value="1"/>
</dbReference>
<dbReference type="Gene3D" id="3.40.47.10">
    <property type="match status" value="1"/>
</dbReference>
<dbReference type="PROSITE" id="PS50075">
    <property type="entry name" value="CARRIER"/>
    <property type="match status" value="2"/>
</dbReference>
<dbReference type="InterPro" id="IPR002539">
    <property type="entry name" value="MaoC-like_dom"/>
</dbReference>
<dbReference type="Gene3D" id="3.10.129.10">
    <property type="entry name" value="Hotdog Thioesterase"/>
    <property type="match status" value="2"/>
</dbReference>
<keyword evidence="4" id="KW-0378">Hydrolase</keyword>
<dbReference type="SUPFAM" id="SSF55048">
    <property type="entry name" value="Probable ACP-binding domain of malonyl-CoA ACP transacylase"/>
    <property type="match status" value="2"/>
</dbReference>
<dbReference type="SUPFAM" id="SSF47336">
    <property type="entry name" value="ACP-like"/>
    <property type="match status" value="2"/>
</dbReference>
<dbReference type="PROSITE" id="PS52004">
    <property type="entry name" value="KS3_2"/>
    <property type="match status" value="1"/>
</dbReference>
<feature type="region of interest" description="Disordered" evidence="8">
    <location>
        <begin position="3480"/>
        <end position="3511"/>
    </location>
</feature>
<dbReference type="InterPro" id="IPR040883">
    <property type="entry name" value="FAS_meander"/>
</dbReference>
<feature type="domain" description="Carrier" evidence="9">
    <location>
        <begin position="3238"/>
        <end position="3317"/>
    </location>
</feature>
<feature type="compositionally biased region" description="Polar residues" evidence="8">
    <location>
        <begin position="3180"/>
        <end position="3191"/>
    </location>
</feature>
<dbReference type="CDD" id="cd00833">
    <property type="entry name" value="PKS"/>
    <property type="match status" value="1"/>
</dbReference>